<keyword evidence="9" id="KW-1185">Reference proteome</keyword>
<comment type="similarity">
    <text evidence="2">Belongs to the bacterial solute-binding protein 7 family.</text>
</comment>
<feature type="region of interest" description="Disordered" evidence="6">
    <location>
        <begin position="1"/>
        <end position="33"/>
    </location>
</feature>
<feature type="compositionally biased region" description="Basic and acidic residues" evidence="6">
    <location>
        <begin position="1"/>
        <end position="12"/>
    </location>
</feature>
<dbReference type="Gene3D" id="3.40.190.170">
    <property type="entry name" value="Bacterial extracellular solute-binding protein, family 7"/>
    <property type="match status" value="1"/>
</dbReference>
<dbReference type="Pfam" id="PF03480">
    <property type="entry name" value="DctP"/>
    <property type="match status" value="1"/>
</dbReference>
<name>A0A3N2R879_9RHOB</name>
<dbReference type="PANTHER" id="PTHR33376">
    <property type="match status" value="1"/>
</dbReference>
<dbReference type="NCBIfam" id="NF037995">
    <property type="entry name" value="TRAP_S1"/>
    <property type="match status" value="1"/>
</dbReference>
<keyword evidence="7" id="KW-0472">Membrane</keyword>
<dbReference type="GO" id="GO:0030288">
    <property type="term" value="C:outer membrane-bounded periplasmic space"/>
    <property type="evidence" value="ECO:0007669"/>
    <property type="project" value="InterPro"/>
</dbReference>
<evidence type="ECO:0000256" key="5">
    <source>
        <dbReference type="ARBA" id="ARBA00022764"/>
    </source>
</evidence>
<dbReference type="NCBIfam" id="TIGR00787">
    <property type="entry name" value="dctP"/>
    <property type="match status" value="1"/>
</dbReference>
<dbReference type="Proteomes" id="UP000268016">
    <property type="component" value="Unassembled WGS sequence"/>
</dbReference>
<dbReference type="AlphaFoldDB" id="A0A3N2R879"/>
<evidence type="ECO:0000256" key="2">
    <source>
        <dbReference type="ARBA" id="ARBA00009023"/>
    </source>
</evidence>
<organism evidence="8 9">
    <name type="scientific">Histidinibacterium lentulum</name>
    <dbReference type="NCBI Taxonomy" id="2480588"/>
    <lineage>
        <taxon>Bacteria</taxon>
        <taxon>Pseudomonadati</taxon>
        <taxon>Pseudomonadota</taxon>
        <taxon>Alphaproteobacteria</taxon>
        <taxon>Rhodobacterales</taxon>
        <taxon>Paracoccaceae</taxon>
        <taxon>Histidinibacterium</taxon>
    </lineage>
</organism>
<dbReference type="CDD" id="cd13603">
    <property type="entry name" value="PBP2_TRAP_Siap_TeaA_like"/>
    <property type="match status" value="1"/>
</dbReference>
<dbReference type="PIRSF" id="PIRSF006470">
    <property type="entry name" value="DctB"/>
    <property type="match status" value="1"/>
</dbReference>
<dbReference type="EMBL" id="RDRB01000002">
    <property type="protein sequence ID" value="ROU03680.1"/>
    <property type="molecule type" value="Genomic_DNA"/>
</dbReference>
<evidence type="ECO:0000256" key="3">
    <source>
        <dbReference type="ARBA" id="ARBA00022448"/>
    </source>
</evidence>
<keyword evidence="7" id="KW-1133">Transmembrane helix</keyword>
<accession>A0A3N2R879</accession>
<evidence type="ECO:0000256" key="7">
    <source>
        <dbReference type="SAM" id="Phobius"/>
    </source>
</evidence>
<keyword evidence="5" id="KW-0574">Periplasm</keyword>
<dbReference type="InterPro" id="IPR004682">
    <property type="entry name" value="TRAP_DctP"/>
</dbReference>
<evidence type="ECO:0000256" key="4">
    <source>
        <dbReference type="ARBA" id="ARBA00022729"/>
    </source>
</evidence>
<keyword evidence="4" id="KW-0732">Signal</keyword>
<dbReference type="InterPro" id="IPR018389">
    <property type="entry name" value="DctP_fam"/>
</dbReference>
<evidence type="ECO:0000256" key="1">
    <source>
        <dbReference type="ARBA" id="ARBA00004418"/>
    </source>
</evidence>
<comment type="subcellular location">
    <subcellularLocation>
        <location evidence="1">Periplasm</location>
    </subcellularLocation>
</comment>
<keyword evidence="3" id="KW-0813">Transport</keyword>
<dbReference type="GO" id="GO:0055085">
    <property type="term" value="P:transmembrane transport"/>
    <property type="evidence" value="ECO:0007669"/>
    <property type="project" value="InterPro"/>
</dbReference>
<dbReference type="PANTHER" id="PTHR33376:SF7">
    <property type="entry name" value="C4-DICARBOXYLATE-BINDING PROTEIN DCTB"/>
    <property type="match status" value="1"/>
</dbReference>
<evidence type="ECO:0000256" key="6">
    <source>
        <dbReference type="SAM" id="MobiDB-lite"/>
    </source>
</evidence>
<reference evidence="8 9" key="1">
    <citation type="submission" date="2018-10" db="EMBL/GenBank/DDBJ databases">
        <title>Histidinibacterium lentulum gen. nov., sp. nov., a marine bacterium from the culture broth of Picochlorum sp. 122.</title>
        <authorList>
            <person name="Wang G."/>
        </authorList>
    </citation>
    <scope>NUCLEOTIDE SEQUENCE [LARGE SCALE GENOMIC DNA]</scope>
    <source>
        <strain evidence="8 9">B17</strain>
    </source>
</reference>
<proteinExistence type="inferred from homology"/>
<gene>
    <name evidence="8" type="ORF">EAT49_05125</name>
</gene>
<dbReference type="OrthoDB" id="8673861at2"/>
<comment type="caution">
    <text evidence="8">The sequence shown here is derived from an EMBL/GenBank/DDBJ whole genome shotgun (WGS) entry which is preliminary data.</text>
</comment>
<protein>
    <submittedName>
        <fullName evidence="8">TRAP transporter substrate-binding protein</fullName>
    </submittedName>
</protein>
<evidence type="ECO:0000313" key="8">
    <source>
        <dbReference type="EMBL" id="ROU03680.1"/>
    </source>
</evidence>
<sequence length="373" mass="39986">MSGRHLRTERQDWCAPRRQPGRCLPSEPPRRRGCRATQAKGHTMLPKFLARLSVMPALVLGVAMASAPAVAEAETLIRLGHTLNPTDARHMGAERFAELVAERSDGAITVEVYPSSQLGGQAELFEGMNLGLVEMNIAGSTHLSNLDPAFGVFDLPSLAPDAESFMALLDGEIGQSLLDRLPEVGIRGLAYSEVGFRHLYTNTPVESIEDVAGLVLRVPGNPVYNDTLATFGASPTSMALGEVFTALQQGAIAGAENLIGFYRNSGHWEAAPYVAMTYHAALPSVWMMSESFWQGLSAEDQELIAAAAKEAAMYEREVSAEMEAAALEELPGMGVTITEVDLAPFAALAPEIHARHRDTIGAELMDSVAAAMN</sequence>
<evidence type="ECO:0000313" key="9">
    <source>
        <dbReference type="Proteomes" id="UP000268016"/>
    </source>
</evidence>
<dbReference type="InterPro" id="IPR038404">
    <property type="entry name" value="TRAP_DctP_sf"/>
</dbReference>
<keyword evidence="7" id="KW-0812">Transmembrane</keyword>
<feature type="transmembrane region" description="Helical" evidence="7">
    <location>
        <begin position="48"/>
        <end position="71"/>
    </location>
</feature>